<dbReference type="FunFam" id="1.10.10.1210:FF:000001">
    <property type="entry name" value="melanoma-associated antigen D1"/>
    <property type="match status" value="1"/>
</dbReference>
<reference evidence="4" key="1">
    <citation type="submission" date="2025-08" db="UniProtKB">
        <authorList>
            <consortium name="RefSeq"/>
        </authorList>
    </citation>
    <scope>IDENTIFICATION</scope>
    <source>
        <tissue evidence="4">Whole sample</tissue>
    </source>
</reference>
<dbReference type="PROSITE" id="PS50838">
    <property type="entry name" value="MAGE"/>
    <property type="match status" value="1"/>
</dbReference>
<dbReference type="InterPro" id="IPR041898">
    <property type="entry name" value="MAGE_WH1"/>
</dbReference>
<name>A0A8B8B9T1_CRAVI</name>
<dbReference type="Pfam" id="PF01454">
    <property type="entry name" value="MAGE"/>
    <property type="match status" value="1"/>
</dbReference>
<dbReference type="Gene3D" id="1.10.10.1210">
    <property type="entry name" value="MAGE homology domain, winged helix WH2 motif"/>
    <property type="match status" value="1"/>
</dbReference>
<evidence type="ECO:0000313" key="3">
    <source>
        <dbReference type="Proteomes" id="UP000694844"/>
    </source>
</evidence>
<dbReference type="Proteomes" id="UP000694844">
    <property type="component" value="Chromosome 8"/>
</dbReference>
<protein>
    <submittedName>
        <fullName evidence="4">Non-structural maintenance of chromosomes element 3 homolog</fullName>
    </submittedName>
</protein>
<dbReference type="InterPro" id="IPR002190">
    <property type="entry name" value="MHD_dom"/>
</dbReference>
<dbReference type="PANTHER" id="PTHR11736:SF14">
    <property type="entry name" value="NSE3 HOMOLOG, SMC5-SMC6 COMPLEX COMPONENT"/>
    <property type="match status" value="1"/>
</dbReference>
<dbReference type="GO" id="GO:0005634">
    <property type="term" value="C:nucleus"/>
    <property type="evidence" value="ECO:0007669"/>
    <property type="project" value="TreeGrafter"/>
</dbReference>
<accession>A0A8B8B9T1</accession>
<evidence type="ECO:0000256" key="1">
    <source>
        <dbReference type="SAM" id="MobiDB-lite"/>
    </source>
</evidence>
<dbReference type="OrthoDB" id="205198at2759"/>
<dbReference type="GeneID" id="111108522"/>
<sequence length="259" mass="30079">MPRTNKQVDHDKVQSSQVSATQAEKAHSSMDRREQEKKLHDLVQFLLVMDQKKLPIKKLDINKQVLKEHSKAFPVMIKLAEELLKKTFGIELVSLEDKQKGSYILVNTLETDVDDLMESDPHLTLNPVEWSEEDHAKTGLLMVILSAVFMNGEVMVDSQLYHMLRKLGVDPDITHSLFGDVKKLLTMEFVRQGYLDHTRQPNTDPPVYEYRWGFRARKEMTKRNCLDFVSKLYEKQPEEWVSQYQVVVEEEGEEESTAS</sequence>
<feature type="compositionally biased region" description="Basic and acidic residues" evidence="1">
    <location>
        <begin position="1"/>
        <end position="13"/>
    </location>
</feature>
<feature type="domain" description="MAGE" evidence="2">
    <location>
        <begin position="35"/>
        <end position="247"/>
    </location>
</feature>
<organism evidence="3 4">
    <name type="scientific">Crassostrea virginica</name>
    <name type="common">Eastern oyster</name>
    <dbReference type="NCBI Taxonomy" id="6565"/>
    <lineage>
        <taxon>Eukaryota</taxon>
        <taxon>Metazoa</taxon>
        <taxon>Spiralia</taxon>
        <taxon>Lophotrochozoa</taxon>
        <taxon>Mollusca</taxon>
        <taxon>Bivalvia</taxon>
        <taxon>Autobranchia</taxon>
        <taxon>Pteriomorphia</taxon>
        <taxon>Ostreida</taxon>
        <taxon>Ostreoidea</taxon>
        <taxon>Ostreidae</taxon>
        <taxon>Crassostrea</taxon>
    </lineage>
</organism>
<dbReference type="RefSeq" id="XP_022300182.1">
    <property type="nucleotide sequence ID" value="XM_022444474.1"/>
</dbReference>
<evidence type="ECO:0000313" key="4">
    <source>
        <dbReference type="RefSeq" id="XP_022300182.1"/>
    </source>
</evidence>
<dbReference type="Gene3D" id="1.10.10.1200">
    <property type="entry name" value="MAGE homology domain, winged helix WH1 motif"/>
    <property type="match status" value="1"/>
</dbReference>
<dbReference type="KEGG" id="cvn:111108522"/>
<dbReference type="AlphaFoldDB" id="A0A8B8B9T1"/>
<dbReference type="PANTHER" id="PTHR11736">
    <property type="entry name" value="MELANOMA-ASSOCIATED ANTIGEN MAGE ANTIGEN"/>
    <property type="match status" value="1"/>
</dbReference>
<keyword evidence="3" id="KW-1185">Reference proteome</keyword>
<dbReference type="InterPro" id="IPR037445">
    <property type="entry name" value="MAGE"/>
</dbReference>
<dbReference type="InterPro" id="IPR041899">
    <property type="entry name" value="MAGE_WH2"/>
</dbReference>
<gene>
    <name evidence="4" type="primary">LOC111108522</name>
</gene>
<proteinExistence type="predicted"/>
<evidence type="ECO:0000259" key="2">
    <source>
        <dbReference type="PROSITE" id="PS50838"/>
    </source>
</evidence>
<feature type="region of interest" description="Disordered" evidence="1">
    <location>
        <begin position="1"/>
        <end position="34"/>
    </location>
</feature>
<feature type="compositionally biased region" description="Basic and acidic residues" evidence="1">
    <location>
        <begin position="24"/>
        <end position="34"/>
    </location>
</feature>
<dbReference type="SMART" id="SM01373">
    <property type="entry name" value="MAGE"/>
    <property type="match status" value="1"/>
</dbReference>